<reference evidence="2" key="2">
    <citation type="journal article" date="2011" name="J. Bacteriol.">
        <title>Complete genome sequence of Cronobacter turicensis LMG 23827, a food-borne pathogen causing deaths in neonates.</title>
        <authorList>
            <person name="Stephan R."/>
            <person name="Lehner A."/>
            <person name="Tischler P."/>
            <person name="Rattei T."/>
        </authorList>
    </citation>
    <scope>NUCLEOTIDE SEQUENCE [LARGE SCALE GENOMIC DNA]</scope>
    <source>
        <strain evidence="2">DSM 18703 / CCUG 55852 / LMG 23827 / z3032</strain>
    </source>
</reference>
<gene>
    <name evidence="1" type="ordered locus">Ctu_01370</name>
</gene>
<proteinExistence type="predicted"/>
<evidence type="ECO:0000313" key="2">
    <source>
        <dbReference type="Proteomes" id="UP000002069"/>
    </source>
</evidence>
<dbReference type="EMBL" id="FN543093">
    <property type="protein sequence ID" value="CBA26865.1"/>
    <property type="molecule type" value="Genomic_DNA"/>
</dbReference>
<keyword evidence="2" id="KW-1185">Reference proteome</keyword>
<name>C9Y4K2_CROTZ</name>
<reference evidence="1 2" key="1">
    <citation type="journal article" date="2010" name="J. Bacteriol.">
        <title>Complete Genome Sequence of Cronobacter turicensis LMG 23827, a foodborne pathogen causing deaths in neonates.</title>
        <authorList>
            <person name="Stephan R."/>
            <person name="Lehner A."/>
            <person name="Tischler P."/>
            <person name="Rattei T."/>
        </authorList>
    </citation>
    <scope>NUCLEOTIDE SEQUENCE [LARGE SCALE GENOMIC DNA]</scope>
    <source>
        <strain evidence="2">DSM 18703 / CCUG 55852 / LMG 23827 / z3032</strain>
    </source>
</reference>
<dbReference type="Proteomes" id="UP000002069">
    <property type="component" value="Chromosome"/>
</dbReference>
<dbReference type="HOGENOM" id="CLU_2669056_0_0_6"/>
<organism evidence="1 2">
    <name type="scientific">Cronobacter turicensis (strain DSM 18703 / CCUG 55852 / LMG 23827 / z3032)</name>
    <dbReference type="NCBI Taxonomy" id="693216"/>
    <lineage>
        <taxon>Bacteria</taxon>
        <taxon>Pseudomonadati</taxon>
        <taxon>Pseudomonadota</taxon>
        <taxon>Gammaproteobacteria</taxon>
        <taxon>Enterobacterales</taxon>
        <taxon>Enterobacteriaceae</taxon>
        <taxon>Cronobacter</taxon>
    </lineage>
</organism>
<dbReference type="KEGG" id="ctu:CTU_01370"/>
<sequence length="75" mass="8812">MVIKEIVMDRISHELPAELVRRPEERNMLRTLHGCDAAKLSSSLQNVDILRDALGLWGINAEDGLRYERRLRREW</sequence>
<protein>
    <submittedName>
        <fullName evidence="1">Uncharacterized protein</fullName>
    </submittedName>
</protein>
<dbReference type="AlphaFoldDB" id="C9Y4K2"/>
<dbReference type="PATRIC" id="fig|693216.3.peg.128"/>
<evidence type="ECO:0000313" key="1">
    <source>
        <dbReference type="EMBL" id="CBA26865.1"/>
    </source>
</evidence>
<accession>C9Y4K2</accession>